<protein>
    <submittedName>
        <fullName evidence="2">Uncharacterized protein</fullName>
    </submittedName>
</protein>
<evidence type="ECO:0000313" key="2">
    <source>
        <dbReference type="EMBL" id="RPA91420.1"/>
    </source>
</evidence>
<organism evidence="2 3">
    <name type="scientific">Choiromyces venosus 120613-1</name>
    <dbReference type="NCBI Taxonomy" id="1336337"/>
    <lineage>
        <taxon>Eukaryota</taxon>
        <taxon>Fungi</taxon>
        <taxon>Dikarya</taxon>
        <taxon>Ascomycota</taxon>
        <taxon>Pezizomycotina</taxon>
        <taxon>Pezizomycetes</taxon>
        <taxon>Pezizales</taxon>
        <taxon>Tuberaceae</taxon>
        <taxon>Choiromyces</taxon>
    </lineage>
</organism>
<name>A0A3N4J4R0_9PEZI</name>
<gene>
    <name evidence="2" type="ORF">L873DRAFT_1794875</name>
</gene>
<accession>A0A3N4J4R0</accession>
<dbReference type="Proteomes" id="UP000276215">
    <property type="component" value="Unassembled WGS sequence"/>
</dbReference>
<evidence type="ECO:0000313" key="3">
    <source>
        <dbReference type="Proteomes" id="UP000276215"/>
    </source>
</evidence>
<feature type="region of interest" description="Disordered" evidence="1">
    <location>
        <begin position="56"/>
        <end position="76"/>
    </location>
</feature>
<proteinExistence type="predicted"/>
<sequence length="154" mass="16574">MPAAYPSHNAPGSAVFMPQSPVSILGPIISRKAALDSEVGHAAWAQWVTENSTMETSISSLTSNPPRQNPRSVNTSGRISTVLKKREQQLYHLRWYQPLKPGETDIRAVSSSAVTLILTQQVVTLAPPEAALLPGLARDCLSRASLLGAESMFP</sequence>
<reference evidence="2 3" key="1">
    <citation type="journal article" date="2018" name="Nat. Ecol. Evol.">
        <title>Pezizomycetes genomes reveal the molecular basis of ectomycorrhizal truffle lifestyle.</title>
        <authorList>
            <person name="Murat C."/>
            <person name="Payen T."/>
            <person name="Noel B."/>
            <person name="Kuo A."/>
            <person name="Morin E."/>
            <person name="Chen J."/>
            <person name="Kohler A."/>
            <person name="Krizsan K."/>
            <person name="Balestrini R."/>
            <person name="Da Silva C."/>
            <person name="Montanini B."/>
            <person name="Hainaut M."/>
            <person name="Levati E."/>
            <person name="Barry K.W."/>
            <person name="Belfiori B."/>
            <person name="Cichocki N."/>
            <person name="Clum A."/>
            <person name="Dockter R.B."/>
            <person name="Fauchery L."/>
            <person name="Guy J."/>
            <person name="Iotti M."/>
            <person name="Le Tacon F."/>
            <person name="Lindquist E.A."/>
            <person name="Lipzen A."/>
            <person name="Malagnac F."/>
            <person name="Mello A."/>
            <person name="Molinier V."/>
            <person name="Miyauchi S."/>
            <person name="Poulain J."/>
            <person name="Riccioni C."/>
            <person name="Rubini A."/>
            <person name="Sitrit Y."/>
            <person name="Splivallo R."/>
            <person name="Traeger S."/>
            <person name="Wang M."/>
            <person name="Zifcakova L."/>
            <person name="Wipf D."/>
            <person name="Zambonelli A."/>
            <person name="Paolocci F."/>
            <person name="Nowrousian M."/>
            <person name="Ottonello S."/>
            <person name="Baldrian P."/>
            <person name="Spatafora J.W."/>
            <person name="Henrissat B."/>
            <person name="Nagy L.G."/>
            <person name="Aury J.M."/>
            <person name="Wincker P."/>
            <person name="Grigoriev I.V."/>
            <person name="Bonfante P."/>
            <person name="Martin F.M."/>
        </authorList>
    </citation>
    <scope>NUCLEOTIDE SEQUENCE [LARGE SCALE GENOMIC DNA]</scope>
    <source>
        <strain evidence="2 3">120613-1</strain>
    </source>
</reference>
<dbReference type="AlphaFoldDB" id="A0A3N4J4R0"/>
<evidence type="ECO:0000256" key="1">
    <source>
        <dbReference type="SAM" id="MobiDB-lite"/>
    </source>
</evidence>
<keyword evidence="3" id="KW-1185">Reference proteome</keyword>
<dbReference type="EMBL" id="ML120497">
    <property type="protein sequence ID" value="RPA91420.1"/>
    <property type="molecule type" value="Genomic_DNA"/>
</dbReference>